<feature type="region of interest" description="Disordered" evidence="1">
    <location>
        <begin position="263"/>
        <end position="324"/>
    </location>
</feature>
<evidence type="ECO:0000256" key="1">
    <source>
        <dbReference type="SAM" id="MobiDB-lite"/>
    </source>
</evidence>
<keyword evidence="3" id="KW-1185">Reference proteome</keyword>
<sequence length="324" mass="35152">MYPIVSRGKSRDCSSDHNNNNRFILTTTTHHHHFLLCHHHQRRHQHDSDQPSGKDNYEDRDQVETGEGLGATAAAAVVLSAVVLQRRDRFDRGVIATTTTTTTTTTKPRRPNHDGPRTTTNTAGYDAAIASIAASSATHSRQTSASNGEPTVRTTGPPHARMAQHATPRQARLPHPLTRKHHKHPARTIRLNTSASGSGSGLVSHGSRYTCDFTGHRDSCAALAHNCGGTHSTHGQGKHSTCTTAPTHVNDSGAYTRAHETTAAPAQHKTAQTHLQLPHRVHKERTRDTHSRHATARSKSTHPSDHASPSDHRPPGTAPSAHDE</sequence>
<proteinExistence type="predicted"/>
<feature type="compositionally biased region" description="Polar residues" evidence="1">
    <location>
        <begin position="138"/>
        <end position="154"/>
    </location>
</feature>
<feature type="region of interest" description="Disordered" evidence="1">
    <location>
        <begin position="134"/>
        <end position="204"/>
    </location>
</feature>
<name>A0A4Y7Q8R5_9AGAM</name>
<dbReference type="VEuPathDB" id="FungiDB:BD410DRAFT_802510"/>
<reference evidence="2 3" key="1">
    <citation type="submission" date="2018-06" db="EMBL/GenBank/DDBJ databases">
        <title>A transcriptomic atlas of mushroom development highlights an independent origin of complex multicellularity.</title>
        <authorList>
            <consortium name="DOE Joint Genome Institute"/>
            <person name="Krizsan K."/>
            <person name="Almasi E."/>
            <person name="Merenyi Z."/>
            <person name="Sahu N."/>
            <person name="Viragh M."/>
            <person name="Koszo T."/>
            <person name="Mondo S."/>
            <person name="Kiss B."/>
            <person name="Balint B."/>
            <person name="Kues U."/>
            <person name="Barry K."/>
            <person name="Hegedus J.C."/>
            <person name="Henrissat B."/>
            <person name="Johnson J."/>
            <person name="Lipzen A."/>
            <person name="Ohm R."/>
            <person name="Nagy I."/>
            <person name="Pangilinan J."/>
            <person name="Yan J."/>
            <person name="Xiong Y."/>
            <person name="Grigoriev I.V."/>
            <person name="Hibbett D.S."/>
            <person name="Nagy L.G."/>
        </authorList>
    </citation>
    <scope>NUCLEOTIDE SEQUENCE [LARGE SCALE GENOMIC DNA]</scope>
    <source>
        <strain evidence="2 3">SZMC22713</strain>
    </source>
</reference>
<gene>
    <name evidence="2" type="ORF">BD410DRAFT_802510</name>
</gene>
<dbReference type="EMBL" id="ML170169">
    <property type="protein sequence ID" value="TDL23736.1"/>
    <property type="molecule type" value="Genomic_DNA"/>
</dbReference>
<dbReference type="AlphaFoldDB" id="A0A4Y7Q8R5"/>
<evidence type="ECO:0000313" key="3">
    <source>
        <dbReference type="Proteomes" id="UP000294933"/>
    </source>
</evidence>
<dbReference type="Proteomes" id="UP000294933">
    <property type="component" value="Unassembled WGS sequence"/>
</dbReference>
<feature type="region of interest" description="Disordered" evidence="1">
    <location>
        <begin position="101"/>
        <end position="122"/>
    </location>
</feature>
<accession>A0A4Y7Q8R5</accession>
<feature type="compositionally biased region" description="Basic and acidic residues" evidence="1">
    <location>
        <begin position="302"/>
        <end position="314"/>
    </location>
</feature>
<feature type="compositionally biased region" description="Basic residues" evidence="1">
    <location>
        <begin position="177"/>
        <end position="187"/>
    </location>
</feature>
<feature type="compositionally biased region" description="Low complexity" evidence="1">
    <location>
        <begin position="194"/>
        <end position="204"/>
    </location>
</feature>
<feature type="region of interest" description="Disordered" evidence="1">
    <location>
        <begin position="41"/>
        <end position="61"/>
    </location>
</feature>
<evidence type="ECO:0000313" key="2">
    <source>
        <dbReference type="EMBL" id="TDL23736.1"/>
    </source>
</evidence>
<protein>
    <submittedName>
        <fullName evidence="2">Uncharacterized protein</fullName>
    </submittedName>
</protein>
<organism evidence="2 3">
    <name type="scientific">Rickenella mellea</name>
    <dbReference type="NCBI Taxonomy" id="50990"/>
    <lineage>
        <taxon>Eukaryota</taxon>
        <taxon>Fungi</taxon>
        <taxon>Dikarya</taxon>
        <taxon>Basidiomycota</taxon>
        <taxon>Agaricomycotina</taxon>
        <taxon>Agaricomycetes</taxon>
        <taxon>Hymenochaetales</taxon>
        <taxon>Rickenellaceae</taxon>
        <taxon>Rickenella</taxon>
    </lineage>
</organism>